<evidence type="ECO:0000313" key="8">
    <source>
        <dbReference type="Proteomes" id="UP000325797"/>
    </source>
</evidence>
<keyword evidence="2" id="KW-0285">Flavoprotein</keyword>
<dbReference type="EMBL" id="CP042582">
    <property type="protein sequence ID" value="QEX21764.1"/>
    <property type="molecule type" value="Genomic_DNA"/>
</dbReference>
<evidence type="ECO:0000256" key="1">
    <source>
        <dbReference type="ARBA" id="ARBA00001974"/>
    </source>
</evidence>
<dbReference type="AlphaFoldDB" id="A0A5J6MX78"/>
<feature type="domain" description="FAD dependent oxidoreductase" evidence="6">
    <location>
        <begin position="15"/>
        <end position="371"/>
    </location>
</feature>
<dbReference type="GO" id="GO:0047545">
    <property type="term" value="F:(S)-2-hydroxyglutarate dehydrogenase activity"/>
    <property type="evidence" value="ECO:0007669"/>
    <property type="project" value="TreeGrafter"/>
</dbReference>
<dbReference type="Pfam" id="PF01266">
    <property type="entry name" value="DAO"/>
    <property type="match status" value="1"/>
</dbReference>
<evidence type="ECO:0000259" key="6">
    <source>
        <dbReference type="Pfam" id="PF01266"/>
    </source>
</evidence>
<dbReference type="InterPro" id="IPR036188">
    <property type="entry name" value="FAD/NAD-bd_sf"/>
</dbReference>
<evidence type="ECO:0000256" key="4">
    <source>
        <dbReference type="ARBA" id="ARBA00023002"/>
    </source>
</evidence>
<dbReference type="KEGG" id="hadh:FRZ61_16930"/>
<keyword evidence="4" id="KW-0560">Oxidoreductase</keyword>
<evidence type="ECO:0000313" key="7">
    <source>
        <dbReference type="EMBL" id="QEX21764.1"/>
    </source>
</evidence>
<comment type="similarity">
    <text evidence="5">Belongs to the L2HGDH family.</text>
</comment>
<dbReference type="Proteomes" id="UP000325797">
    <property type="component" value="Chromosome"/>
</dbReference>
<keyword evidence="8" id="KW-1185">Reference proteome</keyword>
<keyword evidence="3" id="KW-0274">FAD</keyword>
<name>A0A5J6MX78_9PROT</name>
<organism evidence="7 8">
    <name type="scientific">Hypericibacter adhaerens</name>
    <dbReference type="NCBI Taxonomy" id="2602016"/>
    <lineage>
        <taxon>Bacteria</taxon>
        <taxon>Pseudomonadati</taxon>
        <taxon>Pseudomonadota</taxon>
        <taxon>Alphaproteobacteria</taxon>
        <taxon>Rhodospirillales</taxon>
        <taxon>Dongiaceae</taxon>
        <taxon>Hypericibacter</taxon>
    </lineage>
</organism>
<comment type="cofactor">
    <cofactor evidence="1">
        <name>FAD</name>
        <dbReference type="ChEBI" id="CHEBI:57692"/>
    </cofactor>
</comment>
<sequence length="405" mass="43058">MGDAQKSGSKGEPADVVVIGAGLLGLAIGRALAQAGREVVLLEAEKAMGTITSSRNSEVIHAGIYYPPGSLKALFCVAGKQMLYDYCQSRGVAHARIGKLLVATEEAEIVKLERLHQRAGENGVDDLRWLSEAEAKAMEPALRCVGAILSPSTGIIDSHGLMLAYRGDLEDSGGMIAFGARVAGGEATPDGILLHVEQEEPMDLLCRTVVNCAGLGAQPVAASIKGVPSASVPPLHFAKGNYFGLNGRAPFRHLIYPMPGGGGLGAHLTLDLAGRARFGPDVEWVNRIDYAVDPKRADSFYASIHRYWPGLPDGALVPDYSGVRPKLYDNPNGDADFVIQGEEAHGVPGLVNLYGIESPGLTSSLAIADYVRRVIVDFNGRQPSRDRLAFLSDRNEEKSEYSLGA</sequence>
<proteinExistence type="inferred from homology"/>
<protein>
    <submittedName>
        <fullName evidence="7">Dehydrogenase</fullName>
    </submittedName>
</protein>
<evidence type="ECO:0000256" key="5">
    <source>
        <dbReference type="ARBA" id="ARBA00037941"/>
    </source>
</evidence>
<accession>A0A5J6MX78</accession>
<dbReference type="Gene3D" id="3.30.9.10">
    <property type="entry name" value="D-Amino Acid Oxidase, subunit A, domain 2"/>
    <property type="match status" value="1"/>
</dbReference>
<dbReference type="PANTHER" id="PTHR43104:SF4">
    <property type="entry name" value="L-2-HYDROXYGLUTARATE DEHYDROGENASE, MITOCHONDRIAL"/>
    <property type="match status" value="1"/>
</dbReference>
<gene>
    <name evidence="7" type="ORF">FRZ61_16930</name>
</gene>
<evidence type="ECO:0000256" key="2">
    <source>
        <dbReference type="ARBA" id="ARBA00022630"/>
    </source>
</evidence>
<dbReference type="SUPFAM" id="SSF51905">
    <property type="entry name" value="FAD/NAD(P)-binding domain"/>
    <property type="match status" value="1"/>
</dbReference>
<dbReference type="OrthoDB" id="9801699at2"/>
<dbReference type="RefSeq" id="WP_151116547.1">
    <property type="nucleotide sequence ID" value="NZ_CP042582.1"/>
</dbReference>
<dbReference type="PANTHER" id="PTHR43104">
    <property type="entry name" value="L-2-HYDROXYGLUTARATE DEHYDROGENASE, MITOCHONDRIAL"/>
    <property type="match status" value="1"/>
</dbReference>
<evidence type="ECO:0000256" key="3">
    <source>
        <dbReference type="ARBA" id="ARBA00022827"/>
    </source>
</evidence>
<dbReference type="InterPro" id="IPR006076">
    <property type="entry name" value="FAD-dep_OxRdtase"/>
</dbReference>
<dbReference type="Gene3D" id="3.50.50.60">
    <property type="entry name" value="FAD/NAD(P)-binding domain"/>
    <property type="match status" value="1"/>
</dbReference>
<reference evidence="7 8" key="1">
    <citation type="submission" date="2019-08" db="EMBL/GenBank/DDBJ databases">
        <title>Hyperibacter terrae gen. nov., sp. nov. and Hyperibacter viscosus sp. nov., two new members in the family Rhodospirillaceae isolated from the rhizosphere of Hypericum perforatum.</title>
        <authorList>
            <person name="Noviana Z."/>
        </authorList>
    </citation>
    <scope>NUCLEOTIDE SEQUENCE [LARGE SCALE GENOMIC DNA]</scope>
    <source>
        <strain evidence="7 8">R5959</strain>
    </source>
</reference>